<keyword evidence="3" id="KW-1185">Reference proteome</keyword>
<sequence>MTITKAVADIGRLGFTGNVTPKVWYKQILTPSGKPDFKAVALLSEIVYWYRPRELRDEHTGAVTGYQRRFSDDMLHRSYASFSEDFGMTKREAQEAIKRLRDAGLIRCELRNKQVNGTQLSNVLYIEPVAQKIEEITFPKAVETADVTPITNICDTPQHDDVTPIANNCDTPHKNLGHPPQIIGTPPTKKRGTYTEINSEINSETTHEIGLPVPANPKPKSKRASNVPDQFIVDQRMLDWLVQNQITTDWQNETKKFMDYHQANGSTKKDWVAAWRLWMRNSMKFSQQRPTPPATARDQVQNSLSNIHDTNW</sequence>
<dbReference type="AlphaFoldDB" id="F2K1E4"/>
<dbReference type="InterPro" id="IPR036388">
    <property type="entry name" value="WH-like_DNA-bd_sf"/>
</dbReference>
<proteinExistence type="predicted"/>
<accession>F2K1E4</accession>
<dbReference type="Proteomes" id="UP000001062">
    <property type="component" value="Chromosome"/>
</dbReference>
<dbReference type="HOGENOM" id="CLU_074326_1_0_6"/>
<reference evidence="2 3" key="1">
    <citation type="journal article" date="2012" name="Stand. Genomic Sci.">
        <title>Complete genome sequence of the melanogenic marine bacterium Marinomonas mediterranea type strain (MMB-1(T)).</title>
        <authorList>
            <person name="Lucas-Elio P."/>
            <person name="Goodwin L."/>
            <person name="Woyke T."/>
            <person name="Pitluck S."/>
            <person name="Nolan M."/>
            <person name="Kyrpides N.C."/>
            <person name="Detter J.C."/>
            <person name="Copeland A."/>
            <person name="Teshima H."/>
            <person name="Bruce D."/>
            <person name="Detter C."/>
            <person name="Tapia R."/>
            <person name="Han S."/>
            <person name="Land M.L."/>
            <person name="Ivanova N."/>
            <person name="Mikhailova N."/>
            <person name="Johnston A.W."/>
            <person name="Sanchez-Amat A."/>
        </authorList>
    </citation>
    <scope>NUCLEOTIDE SEQUENCE [LARGE SCALE GENOMIC DNA]</scope>
    <source>
        <strain evidence="3">ATCC 700492 / JCM 21426 / NBRC 103028 / MMB-1</strain>
    </source>
</reference>
<protein>
    <recommendedName>
        <fullName evidence="4">Primosome, DnaD subunit</fullName>
    </recommendedName>
</protein>
<feature type="region of interest" description="Disordered" evidence="1">
    <location>
        <begin position="172"/>
        <end position="191"/>
    </location>
</feature>
<evidence type="ECO:0000313" key="3">
    <source>
        <dbReference type="Proteomes" id="UP000001062"/>
    </source>
</evidence>
<evidence type="ECO:0000256" key="1">
    <source>
        <dbReference type="SAM" id="MobiDB-lite"/>
    </source>
</evidence>
<dbReference type="KEGG" id="mme:Marme_1819"/>
<dbReference type="STRING" id="717774.Marme_1819"/>
<feature type="region of interest" description="Disordered" evidence="1">
    <location>
        <begin position="285"/>
        <end position="312"/>
    </location>
</feature>
<gene>
    <name evidence="2" type="ordered locus">Marme_1819</name>
</gene>
<name>F2K1E4_MARM1</name>
<dbReference type="OrthoDB" id="6107516at2"/>
<dbReference type="eggNOG" id="COG3935">
    <property type="taxonomic scope" value="Bacteria"/>
</dbReference>
<dbReference type="Gene3D" id="1.10.10.10">
    <property type="entry name" value="Winged helix-like DNA-binding domain superfamily/Winged helix DNA-binding domain"/>
    <property type="match status" value="1"/>
</dbReference>
<evidence type="ECO:0008006" key="4">
    <source>
        <dbReference type="Google" id="ProtNLM"/>
    </source>
</evidence>
<evidence type="ECO:0000313" key="2">
    <source>
        <dbReference type="EMBL" id="ADZ91075.1"/>
    </source>
</evidence>
<dbReference type="PATRIC" id="fig|717774.3.peg.1876"/>
<feature type="compositionally biased region" description="Polar residues" evidence="1">
    <location>
        <begin position="298"/>
        <end position="312"/>
    </location>
</feature>
<dbReference type="EMBL" id="CP002583">
    <property type="protein sequence ID" value="ADZ91075.1"/>
    <property type="molecule type" value="Genomic_DNA"/>
</dbReference>
<organism evidence="2 3">
    <name type="scientific">Marinomonas mediterranea (strain ATCC 700492 / JCM 21426 / NBRC 103028 / MMB-1)</name>
    <dbReference type="NCBI Taxonomy" id="717774"/>
    <lineage>
        <taxon>Bacteria</taxon>
        <taxon>Pseudomonadati</taxon>
        <taxon>Pseudomonadota</taxon>
        <taxon>Gammaproteobacteria</taxon>
        <taxon>Oceanospirillales</taxon>
        <taxon>Oceanospirillaceae</taxon>
        <taxon>Marinomonas</taxon>
    </lineage>
</organism>
<dbReference type="RefSeq" id="WP_013660980.1">
    <property type="nucleotide sequence ID" value="NC_015276.1"/>
</dbReference>